<accession>A0A378NB98</accession>
<dbReference type="Gene3D" id="2.60.120.10">
    <property type="entry name" value="Jelly Rolls"/>
    <property type="match status" value="1"/>
</dbReference>
<dbReference type="AlphaFoldDB" id="A0A378NB98"/>
<sequence>MENLICYKQMPVWTKATLPQMFQEKHNTKSELGKTHHSQRFSQIL</sequence>
<dbReference type="Proteomes" id="UP000254802">
    <property type="component" value="Unassembled WGS sequence"/>
</dbReference>
<evidence type="ECO:0000313" key="4">
    <source>
        <dbReference type="Proteomes" id="UP000254802"/>
    </source>
</evidence>
<reference evidence="3 4" key="1">
    <citation type="submission" date="2018-06" db="EMBL/GenBank/DDBJ databases">
        <authorList>
            <consortium name="Pathogen Informatics"/>
            <person name="Doyle S."/>
        </authorList>
    </citation>
    <scope>NUCLEOTIDE SEQUENCE [LARGE SCALE GENOMIC DNA]</scope>
    <source>
        <strain evidence="3 4">NCTC10638</strain>
    </source>
</reference>
<keyword evidence="3" id="KW-0489">Methyltransferase</keyword>
<proteinExistence type="predicted"/>
<dbReference type="GO" id="GO:0032259">
    <property type="term" value="P:methylation"/>
    <property type="evidence" value="ECO:0007669"/>
    <property type="project" value="UniProtKB-KW"/>
</dbReference>
<keyword evidence="3" id="KW-0808">Transferase</keyword>
<dbReference type="SUPFAM" id="SSF51197">
    <property type="entry name" value="Clavaminate synthase-like"/>
    <property type="match status" value="1"/>
</dbReference>
<dbReference type="EC" id="2.1.1.-" evidence="3"/>
<evidence type="ECO:0000313" key="3">
    <source>
        <dbReference type="EMBL" id="STY64789.1"/>
    </source>
</evidence>
<dbReference type="Pfam" id="PF09313">
    <property type="entry name" value="TehB-like"/>
    <property type="match status" value="1"/>
</dbReference>
<evidence type="ECO:0000256" key="1">
    <source>
        <dbReference type="SAM" id="MobiDB-lite"/>
    </source>
</evidence>
<name>A0A378NB98_MANHA</name>
<feature type="compositionally biased region" description="Basic and acidic residues" evidence="1">
    <location>
        <begin position="24"/>
        <end position="34"/>
    </location>
</feature>
<dbReference type="GO" id="GO:0008168">
    <property type="term" value="F:methyltransferase activity"/>
    <property type="evidence" value="ECO:0007669"/>
    <property type="project" value="UniProtKB-KW"/>
</dbReference>
<organism evidence="3 4">
    <name type="scientific">Mannheimia haemolytica</name>
    <name type="common">Pasteurella haemolytica</name>
    <dbReference type="NCBI Taxonomy" id="75985"/>
    <lineage>
        <taxon>Bacteria</taxon>
        <taxon>Pseudomonadati</taxon>
        <taxon>Pseudomonadota</taxon>
        <taxon>Gammaproteobacteria</taxon>
        <taxon>Pasteurellales</taxon>
        <taxon>Pasteurellaceae</taxon>
        <taxon>Mannheimia</taxon>
    </lineage>
</organism>
<protein>
    <submittedName>
        <fullName evidence="3">Tellurite resistance protein TehB homolog</fullName>
        <ecNumber evidence="3">2.1.1.-</ecNumber>
    </submittedName>
</protein>
<evidence type="ECO:0000259" key="2">
    <source>
        <dbReference type="Pfam" id="PF09313"/>
    </source>
</evidence>
<dbReference type="EMBL" id="UGPN01000002">
    <property type="protein sequence ID" value="STY64789.1"/>
    <property type="molecule type" value="Genomic_DNA"/>
</dbReference>
<feature type="domain" description="TehB/YeaR-like" evidence="2">
    <location>
        <begin position="8"/>
        <end position="30"/>
    </location>
</feature>
<dbReference type="InterPro" id="IPR015392">
    <property type="entry name" value="TehB/YeaR-like_dom"/>
</dbReference>
<gene>
    <name evidence="3" type="primary">tehB_1</name>
    <name evidence="3" type="ORF">NCTC10638_03979</name>
</gene>
<feature type="region of interest" description="Disordered" evidence="1">
    <location>
        <begin position="24"/>
        <end position="45"/>
    </location>
</feature>
<dbReference type="InterPro" id="IPR014710">
    <property type="entry name" value="RmlC-like_jellyroll"/>
</dbReference>